<keyword evidence="1" id="KW-0472">Membrane</keyword>
<evidence type="ECO:0000313" key="3">
    <source>
        <dbReference type="Proteomes" id="UP000027936"/>
    </source>
</evidence>
<dbReference type="InterPro" id="IPR036890">
    <property type="entry name" value="HATPase_C_sf"/>
</dbReference>
<keyword evidence="1" id="KW-0812">Transmembrane</keyword>
<protein>
    <recommendedName>
        <fullName evidence="4">Histidine kinase</fullName>
    </recommendedName>
</protein>
<feature type="transmembrane region" description="Helical" evidence="1">
    <location>
        <begin position="158"/>
        <end position="177"/>
    </location>
</feature>
<dbReference type="PATRIC" id="fig|1348973.3.peg.4072"/>
<evidence type="ECO:0000313" key="2">
    <source>
        <dbReference type="EMBL" id="KEF36626.1"/>
    </source>
</evidence>
<dbReference type="AlphaFoldDB" id="A0A072NGL3"/>
<reference evidence="2 3" key="1">
    <citation type="submission" date="2014-04" db="EMBL/GenBank/DDBJ databases">
        <title>Draft genome sequence of Bacillus azotoformans MEV2011, a (co-) denitrifying strain unable to grow in the presence of oxygen.</title>
        <authorList>
            <person name="Nielsen M."/>
            <person name="Schreiber L."/>
            <person name="Finster K."/>
            <person name="Schramm A."/>
        </authorList>
    </citation>
    <scope>NUCLEOTIDE SEQUENCE [LARGE SCALE GENOMIC DNA]</scope>
    <source>
        <strain evidence="2 3">MEV2011</strain>
    </source>
</reference>
<sequence>MTSFDIFILSIFDWLMIILIASKLVNIGRPKITKVITTVLIGSMLISLNSLLVNDYVFNHIWSSVINFILLGIFISKNRLKLNDYIIVFILTFAFLFIMQGTSVIIIRFIMKNFEYSLTYGLLSQTLATIIAVVINRYAPIQKLQVFLEYKNVVFKTLIINLYMVYFFITILWFIGIEHILNSAINMVVIIMLSLVINTVFLKASLINQANEERLKVFETYIPIINDVMEEFKSKQHDYHNHIQSLSVMKDNPVLFNNEVYKKYIEQVIAQEIWTYLIKLDNKILMAFFYSKYKYAKDNGIHVDFEISNYFMKSNYTDYQLVEIYGILIDNAIEASAPTDTKYIKISLKLKDNKIFLVL</sequence>
<feature type="transmembrane region" description="Helical" evidence="1">
    <location>
        <begin position="32"/>
        <end position="51"/>
    </location>
</feature>
<organism evidence="2 3">
    <name type="scientific">Schinkia azotoformans MEV2011</name>
    <dbReference type="NCBI Taxonomy" id="1348973"/>
    <lineage>
        <taxon>Bacteria</taxon>
        <taxon>Bacillati</taxon>
        <taxon>Bacillota</taxon>
        <taxon>Bacilli</taxon>
        <taxon>Bacillales</taxon>
        <taxon>Bacillaceae</taxon>
        <taxon>Calidifontibacillus/Schinkia group</taxon>
        <taxon>Schinkia</taxon>
    </lineage>
</organism>
<feature type="transmembrane region" description="Helical" evidence="1">
    <location>
        <begin position="87"/>
        <end position="111"/>
    </location>
</feature>
<keyword evidence="1" id="KW-1133">Transmembrane helix</keyword>
<gene>
    <name evidence="2" type="ORF">M670_04188</name>
</gene>
<evidence type="ECO:0008006" key="4">
    <source>
        <dbReference type="Google" id="ProtNLM"/>
    </source>
</evidence>
<proteinExistence type="predicted"/>
<dbReference type="Gene3D" id="3.30.565.10">
    <property type="entry name" value="Histidine kinase-like ATPase, C-terminal domain"/>
    <property type="match status" value="1"/>
</dbReference>
<accession>A0A072NGL3</accession>
<feature type="transmembrane region" description="Helical" evidence="1">
    <location>
        <begin position="57"/>
        <end position="75"/>
    </location>
</feature>
<evidence type="ECO:0000256" key="1">
    <source>
        <dbReference type="SAM" id="Phobius"/>
    </source>
</evidence>
<dbReference type="EMBL" id="JJRY01000024">
    <property type="protein sequence ID" value="KEF36626.1"/>
    <property type="molecule type" value="Genomic_DNA"/>
</dbReference>
<dbReference type="RefSeq" id="WP_035197991.1">
    <property type="nucleotide sequence ID" value="NZ_JJRY01000024.1"/>
</dbReference>
<feature type="transmembrane region" description="Helical" evidence="1">
    <location>
        <begin position="117"/>
        <end position="138"/>
    </location>
</feature>
<comment type="caution">
    <text evidence="2">The sequence shown here is derived from an EMBL/GenBank/DDBJ whole genome shotgun (WGS) entry which is preliminary data.</text>
</comment>
<feature type="transmembrane region" description="Helical" evidence="1">
    <location>
        <begin position="6"/>
        <end position="25"/>
    </location>
</feature>
<dbReference type="Proteomes" id="UP000027936">
    <property type="component" value="Unassembled WGS sequence"/>
</dbReference>
<dbReference type="OrthoDB" id="9792686at2"/>
<name>A0A072NGL3_SCHAZ</name>
<feature type="transmembrane region" description="Helical" evidence="1">
    <location>
        <begin position="183"/>
        <end position="206"/>
    </location>
</feature>